<dbReference type="EMBL" id="CP122539">
    <property type="protein sequence ID" value="WGH75235.1"/>
    <property type="molecule type" value="Genomic_DNA"/>
</dbReference>
<gene>
    <name evidence="1" type="primary">gwsS</name>
    <name evidence="1" type="ORF">P8625_14335</name>
</gene>
<dbReference type="NCBIfam" id="TIGR04193">
    <property type="entry name" value="SPASM_w_grasp"/>
    <property type="match status" value="1"/>
</dbReference>
<organism evidence="1 2">
    <name type="scientific">Tenacibaculum tangerinum</name>
    <dbReference type="NCBI Taxonomy" id="3038772"/>
    <lineage>
        <taxon>Bacteria</taxon>
        <taxon>Pseudomonadati</taxon>
        <taxon>Bacteroidota</taxon>
        <taxon>Flavobacteriia</taxon>
        <taxon>Flavobacteriales</taxon>
        <taxon>Flavobacteriaceae</taxon>
        <taxon>Tenacibaculum</taxon>
    </lineage>
</organism>
<dbReference type="Proteomes" id="UP001232001">
    <property type="component" value="Chromosome"/>
</dbReference>
<accession>A0ABY8L1J3</accession>
<evidence type="ECO:0000313" key="1">
    <source>
        <dbReference type="EMBL" id="WGH75235.1"/>
    </source>
</evidence>
<sequence>MNYNLTNYFILSSSCSITKGAKRSLIQDFIRGTSNLISNEYFDLINYINRKRINDVLKEIDDSSSKFFFDFLNFMYENEYAFFVDEITSFPEKSNILYDEHVVLKDCIIEVEKDDFDLNIFKSNIKQLDSIMCQDIQLWFKDEIDSCLLLDIINFTSSFDFQCIEPYFNHSQLFEEEFYLKIIDEHPCISKICLFNAESSYVHDIMSIHENKHPMLMGQLIYISHPLSSNNCGIINFESLSFGDENQFRANKKFNSCLYKKLTIDSKGNLKNCPHLTTNSNDNTIANVVSNPDFQKMWLIKKDDIEICKDCEFRYNCNDCRAFTVKANYVYSKPLKCTYNPYTNEWA</sequence>
<evidence type="ECO:0000313" key="2">
    <source>
        <dbReference type="Proteomes" id="UP001232001"/>
    </source>
</evidence>
<keyword evidence="2" id="KW-1185">Reference proteome</keyword>
<protein>
    <submittedName>
        <fullName evidence="1">Grasp-with-spasm system SPASM domain peptide maturase</fullName>
    </submittedName>
</protein>
<dbReference type="RefSeq" id="WP_279651122.1">
    <property type="nucleotide sequence ID" value="NZ_CP122539.1"/>
</dbReference>
<name>A0ABY8L1J3_9FLAO</name>
<reference evidence="1 2" key="1">
    <citation type="submission" date="2023-04" db="EMBL/GenBank/DDBJ databases">
        <title>Tenacibaculum tangerinum sp. nov., isolated from sea tidal flat of South Korea.</title>
        <authorList>
            <person name="Lee S.H."/>
            <person name="Kim J.-J."/>
        </authorList>
    </citation>
    <scope>NUCLEOTIDE SEQUENCE [LARGE SCALE GENOMIC DNA]</scope>
    <source>
        <strain evidence="1 2">GRR-S3-23</strain>
    </source>
</reference>
<dbReference type="InterPro" id="IPR026497">
    <property type="entry name" value="GRASP-with-SPASM"/>
</dbReference>
<proteinExistence type="predicted"/>